<dbReference type="Pfam" id="PF02225">
    <property type="entry name" value="PA"/>
    <property type="match status" value="1"/>
</dbReference>
<dbReference type="PANTHER" id="PTHR12147">
    <property type="entry name" value="METALLOPEPTIDASE M28 FAMILY MEMBER"/>
    <property type="match status" value="1"/>
</dbReference>
<evidence type="ECO:0000256" key="3">
    <source>
        <dbReference type="ARBA" id="ARBA00022670"/>
    </source>
</evidence>
<evidence type="ECO:0000256" key="6">
    <source>
        <dbReference type="ARBA" id="ARBA00022833"/>
    </source>
</evidence>
<accession>A0A0G2HYK0</accession>
<keyword evidence="6 7" id="KW-0862">Zinc</keyword>
<dbReference type="InterPro" id="IPR007484">
    <property type="entry name" value="Peptidase_M28"/>
</dbReference>
<evidence type="ECO:0000313" key="10">
    <source>
        <dbReference type="EMBL" id="KKY39753.1"/>
    </source>
</evidence>
<dbReference type="Gene3D" id="3.40.630.10">
    <property type="entry name" value="Zn peptidases"/>
    <property type="match status" value="1"/>
</dbReference>
<dbReference type="InterPro" id="IPR045175">
    <property type="entry name" value="M28_fam"/>
</dbReference>
<dbReference type="GO" id="GO:0006508">
    <property type="term" value="P:proteolysis"/>
    <property type="evidence" value="ECO:0007669"/>
    <property type="project" value="UniProtKB-KW"/>
</dbReference>
<feature type="domain" description="Peptidase M28" evidence="9">
    <location>
        <begin position="180"/>
        <end position="394"/>
    </location>
</feature>
<sequence length="465" mass="49756">MFHTHLGYNFSALYIHKTLAPLSDYYDITWQPFTAVYSNYNTTLSVTGTDRNAGRMTFSPSGHVEAPIVAISNNGCDAADFPENVSGNIALISRGGCEYGLKSALAGAAKAAGVVIYNNQGGDERLWGTLIERSRPEGPYPPTVGISQNAGRTILTSMASRERIGNLTVEGRVEDRVTMNLIAQTKAGDQNNVLVLGAHADSVEAGPGIQDNGSGVSCLLEVALQLAKYNVTNAVRFAWWSAEEFGLAGSQYYVDQSSAADLDRIRLYINFDMIASPNYILGIYDGDASDSPEGIAAGPAGSGEAELLFTKYLEDVGQMSTPIYFNNRSDYQAFIYSGIPSTGPFTGAEGTKTAADAAAYGGTVGQAYDPNYHKVGDTVDNLNMEAFLINTKAAAHAPWSRKLILMQPGVRSTTTGTMASEKINAGQSVFLVVYSANTRGMVGNIRMINLDKVKKLCTCPVKTEI</sequence>
<feature type="domain" description="PA" evidence="8">
    <location>
        <begin position="64"/>
        <end position="154"/>
    </location>
</feature>
<dbReference type="SUPFAM" id="SSF52025">
    <property type="entry name" value="PA domain"/>
    <property type="match status" value="1"/>
</dbReference>
<evidence type="ECO:0000256" key="1">
    <source>
        <dbReference type="ARBA" id="ARBA00001947"/>
    </source>
</evidence>
<dbReference type="InterPro" id="IPR003137">
    <property type="entry name" value="PA_domain"/>
</dbReference>
<dbReference type="Gene3D" id="3.50.30.30">
    <property type="match status" value="1"/>
</dbReference>
<organism evidence="10 11">
    <name type="scientific">Diaporthe ampelina</name>
    <dbReference type="NCBI Taxonomy" id="1214573"/>
    <lineage>
        <taxon>Eukaryota</taxon>
        <taxon>Fungi</taxon>
        <taxon>Dikarya</taxon>
        <taxon>Ascomycota</taxon>
        <taxon>Pezizomycotina</taxon>
        <taxon>Sordariomycetes</taxon>
        <taxon>Sordariomycetidae</taxon>
        <taxon>Diaporthales</taxon>
        <taxon>Diaporthaceae</taxon>
        <taxon>Diaporthe</taxon>
    </lineage>
</organism>
<dbReference type="GO" id="GO:0046872">
    <property type="term" value="F:metal ion binding"/>
    <property type="evidence" value="ECO:0007669"/>
    <property type="project" value="UniProtKB-KW"/>
</dbReference>
<dbReference type="EC" id="3.4.-.-" evidence="7"/>
<evidence type="ECO:0000256" key="5">
    <source>
        <dbReference type="ARBA" id="ARBA00022801"/>
    </source>
</evidence>
<reference evidence="10 11" key="2">
    <citation type="submission" date="2015-05" db="EMBL/GenBank/DDBJ databases">
        <authorList>
            <person name="Morales-Cruz A."/>
            <person name="Amrine K.C."/>
            <person name="Cantu D."/>
        </authorList>
    </citation>
    <scope>NUCLEOTIDE SEQUENCE [LARGE SCALE GENOMIC DNA]</scope>
    <source>
        <strain evidence="10">DA912</strain>
    </source>
</reference>
<dbReference type="GO" id="GO:0004177">
    <property type="term" value="F:aminopeptidase activity"/>
    <property type="evidence" value="ECO:0007669"/>
    <property type="project" value="UniProtKB-KW"/>
</dbReference>
<dbReference type="PANTHER" id="PTHR12147:SF26">
    <property type="entry name" value="PEPTIDASE M28 DOMAIN-CONTAINING PROTEIN"/>
    <property type="match status" value="1"/>
</dbReference>
<dbReference type="Pfam" id="PF04389">
    <property type="entry name" value="Peptidase_M28"/>
    <property type="match status" value="1"/>
</dbReference>
<evidence type="ECO:0000313" key="11">
    <source>
        <dbReference type="Proteomes" id="UP000034680"/>
    </source>
</evidence>
<dbReference type="SUPFAM" id="SSF53187">
    <property type="entry name" value="Zn-dependent exopeptidases"/>
    <property type="match status" value="1"/>
</dbReference>
<dbReference type="OrthoDB" id="10013407at2759"/>
<gene>
    <name evidence="10" type="ORF">UCDDA912_g00239</name>
</gene>
<keyword evidence="11" id="KW-1185">Reference proteome</keyword>
<protein>
    <recommendedName>
        <fullName evidence="7">Peptide hydrolase</fullName>
        <ecNumber evidence="7">3.4.-.-</ecNumber>
    </recommendedName>
</protein>
<evidence type="ECO:0000259" key="9">
    <source>
        <dbReference type="Pfam" id="PF04389"/>
    </source>
</evidence>
<dbReference type="Proteomes" id="UP000034680">
    <property type="component" value="Unassembled WGS sequence"/>
</dbReference>
<comment type="similarity">
    <text evidence="2">Belongs to the peptidase M28 family. M28B subfamily.</text>
</comment>
<name>A0A0G2HYK0_9PEZI</name>
<evidence type="ECO:0000259" key="8">
    <source>
        <dbReference type="Pfam" id="PF02225"/>
    </source>
</evidence>
<comment type="cofactor">
    <cofactor evidence="1">
        <name>Zn(2+)</name>
        <dbReference type="ChEBI" id="CHEBI:29105"/>
    </cofactor>
</comment>
<proteinExistence type="inferred from homology"/>
<keyword evidence="10" id="KW-0031">Aminopeptidase</keyword>
<dbReference type="EMBL" id="LCUC01000011">
    <property type="protein sequence ID" value="KKY39753.1"/>
    <property type="molecule type" value="Genomic_DNA"/>
</dbReference>
<evidence type="ECO:0000256" key="2">
    <source>
        <dbReference type="ARBA" id="ARBA00005634"/>
    </source>
</evidence>
<dbReference type="AlphaFoldDB" id="A0A0G2HYK0"/>
<comment type="caution">
    <text evidence="10">The sequence shown here is derived from an EMBL/GenBank/DDBJ whole genome shotgun (WGS) entry which is preliminary data.</text>
</comment>
<dbReference type="GO" id="GO:0008235">
    <property type="term" value="F:metalloexopeptidase activity"/>
    <property type="evidence" value="ECO:0007669"/>
    <property type="project" value="InterPro"/>
</dbReference>
<reference evidence="10 11" key="1">
    <citation type="submission" date="2015-05" db="EMBL/GenBank/DDBJ databases">
        <title>Distinctive expansion of gene families associated with plant cell wall degradation and secondary metabolism in the genomes of grapevine trunk pathogens.</title>
        <authorList>
            <person name="Lawrence D.P."/>
            <person name="Travadon R."/>
            <person name="Rolshausen P.E."/>
            <person name="Baumgartner K."/>
        </authorList>
    </citation>
    <scope>NUCLEOTIDE SEQUENCE [LARGE SCALE GENOMIC DNA]</scope>
    <source>
        <strain evidence="10">DA912</strain>
    </source>
</reference>
<dbReference type="InterPro" id="IPR046450">
    <property type="entry name" value="PA_dom_sf"/>
</dbReference>
<evidence type="ECO:0000256" key="7">
    <source>
        <dbReference type="RuleBase" id="RU361240"/>
    </source>
</evidence>
<keyword evidence="3 7" id="KW-0645">Protease</keyword>
<evidence type="ECO:0000256" key="4">
    <source>
        <dbReference type="ARBA" id="ARBA00022723"/>
    </source>
</evidence>
<keyword evidence="5 7" id="KW-0378">Hydrolase</keyword>
<keyword evidence="4 7" id="KW-0479">Metal-binding</keyword>